<name>A0A2P2IS40_RHIMU</name>
<evidence type="ECO:0000313" key="1">
    <source>
        <dbReference type="EMBL" id="MBW84028.1"/>
    </source>
</evidence>
<organism evidence="1">
    <name type="scientific">Rhizophora mucronata</name>
    <name type="common">Asiatic mangrove</name>
    <dbReference type="NCBI Taxonomy" id="61149"/>
    <lineage>
        <taxon>Eukaryota</taxon>
        <taxon>Viridiplantae</taxon>
        <taxon>Streptophyta</taxon>
        <taxon>Embryophyta</taxon>
        <taxon>Tracheophyta</taxon>
        <taxon>Spermatophyta</taxon>
        <taxon>Magnoliopsida</taxon>
        <taxon>eudicotyledons</taxon>
        <taxon>Gunneridae</taxon>
        <taxon>Pentapetalae</taxon>
        <taxon>rosids</taxon>
        <taxon>fabids</taxon>
        <taxon>Malpighiales</taxon>
        <taxon>Rhizophoraceae</taxon>
        <taxon>Rhizophora</taxon>
    </lineage>
</organism>
<sequence>MRPFSTYMYISDFCKLGFVQLLAQRVPEIPYKCFTFDRQRVLRCPVNPDFGDSFIHVVPNPTLLLDLLVTVGNSIQGKASSSVTQRSSCHFNRNSIIKQRYR</sequence>
<dbReference type="AlphaFoldDB" id="A0A2P2IS40"/>
<accession>A0A2P2IS40</accession>
<reference evidence="1" key="1">
    <citation type="submission" date="2018-02" db="EMBL/GenBank/DDBJ databases">
        <title>Rhizophora mucronata_Transcriptome.</title>
        <authorList>
            <person name="Meera S.P."/>
            <person name="Sreeshan A."/>
            <person name="Augustine A."/>
        </authorList>
    </citation>
    <scope>NUCLEOTIDE SEQUENCE</scope>
    <source>
        <tissue evidence="1">Leaf</tissue>
    </source>
</reference>
<dbReference type="EMBL" id="GGEC01003545">
    <property type="protein sequence ID" value="MBW84028.1"/>
    <property type="molecule type" value="Transcribed_RNA"/>
</dbReference>
<protein>
    <submittedName>
        <fullName evidence="1">Uncharacterized protein</fullName>
    </submittedName>
</protein>
<proteinExistence type="predicted"/>